<keyword evidence="2 4" id="KW-0269">Exonuclease</keyword>
<keyword evidence="5" id="KW-1185">Reference proteome</keyword>
<reference evidence="5" key="1">
    <citation type="submission" date="2019-11" db="EMBL/GenBank/DDBJ databases">
        <title>Isolation and characterization of two novel species in the genus Thiomicrorhabdus.</title>
        <authorList>
            <person name="Mochizuki J."/>
            <person name="Kojima H."/>
            <person name="Fukui M."/>
        </authorList>
    </citation>
    <scope>NUCLEOTIDE SEQUENCE [LARGE SCALE GENOMIC DNA]</scope>
    <source>
        <strain evidence="5">aks77</strain>
    </source>
</reference>
<dbReference type="KEGG" id="tse:THMIRHAS_14040"/>
<dbReference type="CDD" id="cd06127">
    <property type="entry name" value="DEDDh"/>
    <property type="match status" value="1"/>
</dbReference>
<proteinExistence type="predicted"/>
<feature type="domain" description="Exonuclease" evidence="3">
    <location>
        <begin position="36"/>
        <end position="217"/>
    </location>
</feature>
<evidence type="ECO:0000259" key="3">
    <source>
        <dbReference type="SMART" id="SM00479"/>
    </source>
</evidence>
<keyword evidence="2 4" id="KW-0378">Hydrolase</keyword>
<organism evidence="4 5">
    <name type="scientific">Thiosulfatimonas sediminis</name>
    <dbReference type="NCBI Taxonomy" id="2675054"/>
    <lineage>
        <taxon>Bacteria</taxon>
        <taxon>Pseudomonadati</taxon>
        <taxon>Pseudomonadota</taxon>
        <taxon>Gammaproteobacteria</taxon>
        <taxon>Thiotrichales</taxon>
        <taxon>Piscirickettsiaceae</taxon>
        <taxon>Thiosulfatimonas</taxon>
    </lineage>
</organism>
<dbReference type="InterPro" id="IPR036397">
    <property type="entry name" value="RNaseH_sf"/>
</dbReference>
<dbReference type="GO" id="GO:0008408">
    <property type="term" value="F:3'-5' exonuclease activity"/>
    <property type="evidence" value="ECO:0007669"/>
    <property type="project" value="TreeGrafter"/>
</dbReference>
<dbReference type="GO" id="GO:0003676">
    <property type="term" value="F:nucleic acid binding"/>
    <property type="evidence" value="ECO:0007669"/>
    <property type="project" value="InterPro"/>
</dbReference>
<dbReference type="PANTHER" id="PTHR30231">
    <property type="entry name" value="DNA POLYMERASE III SUBUNIT EPSILON"/>
    <property type="match status" value="1"/>
</dbReference>
<dbReference type="Pfam" id="PF00929">
    <property type="entry name" value="RNase_T"/>
    <property type="match status" value="1"/>
</dbReference>
<dbReference type="InterPro" id="IPR013520">
    <property type="entry name" value="Ribonucl_H"/>
</dbReference>
<dbReference type="EMBL" id="AP021889">
    <property type="protein sequence ID" value="BBP46031.1"/>
    <property type="molecule type" value="Genomic_DNA"/>
</dbReference>
<name>A0A6F8PV73_9GAMM</name>
<evidence type="ECO:0000256" key="1">
    <source>
        <dbReference type="ARBA" id="ARBA00022722"/>
    </source>
</evidence>
<dbReference type="PANTHER" id="PTHR30231:SF7">
    <property type="entry name" value="BLR4117 PROTEIN"/>
    <property type="match status" value="1"/>
</dbReference>
<accession>A0A6F8PV73</accession>
<dbReference type="RefSeq" id="WP_173272281.1">
    <property type="nucleotide sequence ID" value="NZ_AP021889.1"/>
</dbReference>
<dbReference type="Gene3D" id="3.30.420.10">
    <property type="entry name" value="Ribonuclease H-like superfamily/Ribonuclease H"/>
    <property type="match status" value="1"/>
</dbReference>
<dbReference type="NCBIfam" id="NF006601">
    <property type="entry name" value="PRK09145.1"/>
    <property type="match status" value="1"/>
</dbReference>
<dbReference type="InterPro" id="IPR012337">
    <property type="entry name" value="RNaseH-like_sf"/>
</dbReference>
<keyword evidence="1" id="KW-0540">Nuclease</keyword>
<dbReference type="SUPFAM" id="SSF53098">
    <property type="entry name" value="Ribonuclease H-like"/>
    <property type="match status" value="1"/>
</dbReference>
<dbReference type="SMART" id="SM00479">
    <property type="entry name" value="EXOIII"/>
    <property type="match status" value="1"/>
</dbReference>
<evidence type="ECO:0000313" key="4">
    <source>
        <dbReference type="EMBL" id="BBP46031.1"/>
    </source>
</evidence>
<dbReference type="GO" id="GO:0005829">
    <property type="term" value="C:cytosol"/>
    <property type="evidence" value="ECO:0007669"/>
    <property type="project" value="TreeGrafter"/>
</dbReference>
<evidence type="ECO:0000313" key="5">
    <source>
        <dbReference type="Proteomes" id="UP000501726"/>
    </source>
</evidence>
<sequence>MFARLQKWISSRRLAKMRQQLKQEHYAFLFDLEPGVFVCFDCETTGLNRNKDRIITLSAIKIVGNQILTSQSLNLAIKQQQQISSESIEIHQIRNVDVANNTNLYEDEMQAMQEFLHFIGGATLVGYYLDFDVSMVNRIIKPKIGIGLPNPQIEVSGMFYEYMRQKYKRSCVEPNIDLAFATIIEKLKIPQLGQHDAFNDALMTALVFVKLQSLQNNS</sequence>
<dbReference type="GO" id="GO:0006259">
    <property type="term" value="P:DNA metabolic process"/>
    <property type="evidence" value="ECO:0007669"/>
    <property type="project" value="UniProtKB-ARBA"/>
</dbReference>
<dbReference type="AlphaFoldDB" id="A0A6F8PV73"/>
<gene>
    <name evidence="4" type="ORF">THMIRHAS_14040</name>
</gene>
<protein>
    <submittedName>
        <fullName evidence="4">3'-5' exonuclease</fullName>
    </submittedName>
</protein>
<dbReference type="Proteomes" id="UP000501726">
    <property type="component" value="Chromosome"/>
</dbReference>
<evidence type="ECO:0000256" key="2">
    <source>
        <dbReference type="ARBA" id="ARBA00022839"/>
    </source>
</evidence>